<dbReference type="InterPro" id="IPR045851">
    <property type="entry name" value="AMP-bd_C_sf"/>
</dbReference>
<name>A0ABV7KWX8_9PROT</name>
<dbReference type="Pfam" id="PF13193">
    <property type="entry name" value="AMP-binding_C"/>
    <property type="match status" value="1"/>
</dbReference>
<feature type="domain" description="AMP-binding enzyme C-terminal" evidence="3">
    <location>
        <begin position="330"/>
        <end position="402"/>
    </location>
</feature>
<proteinExistence type="predicted"/>
<feature type="domain" description="AMP-dependent synthetase/ligase" evidence="2">
    <location>
        <begin position="104"/>
        <end position="263"/>
    </location>
</feature>
<dbReference type="Gene3D" id="3.40.50.12780">
    <property type="entry name" value="N-terminal domain of ligase-like"/>
    <property type="match status" value="1"/>
</dbReference>
<comment type="caution">
    <text evidence="4">The sequence shown here is derived from an EMBL/GenBank/DDBJ whole genome shotgun (WGS) entry which is preliminary data.</text>
</comment>
<dbReference type="InterPro" id="IPR000873">
    <property type="entry name" value="AMP-dep_synth/lig_dom"/>
</dbReference>
<protein>
    <submittedName>
        <fullName evidence="4">AMP-binding protein</fullName>
    </submittedName>
</protein>
<dbReference type="InterPro" id="IPR025110">
    <property type="entry name" value="AMP-bd_C"/>
</dbReference>
<evidence type="ECO:0000259" key="3">
    <source>
        <dbReference type="Pfam" id="PF13193"/>
    </source>
</evidence>
<dbReference type="EMBL" id="JBHRTR010000016">
    <property type="protein sequence ID" value="MFC3226805.1"/>
    <property type="molecule type" value="Genomic_DNA"/>
</dbReference>
<evidence type="ECO:0000256" key="1">
    <source>
        <dbReference type="ARBA" id="ARBA00022598"/>
    </source>
</evidence>
<evidence type="ECO:0000313" key="5">
    <source>
        <dbReference type="Proteomes" id="UP001595528"/>
    </source>
</evidence>
<keyword evidence="1" id="KW-0436">Ligase</keyword>
<dbReference type="InterPro" id="IPR042099">
    <property type="entry name" value="ANL_N_sf"/>
</dbReference>
<dbReference type="PANTHER" id="PTHR43352">
    <property type="entry name" value="ACETYL-COA SYNTHETASE"/>
    <property type="match status" value="1"/>
</dbReference>
<dbReference type="Proteomes" id="UP001595528">
    <property type="component" value="Unassembled WGS sequence"/>
</dbReference>
<organism evidence="4 5">
    <name type="scientific">Marinibaculum pumilum</name>
    <dbReference type="NCBI Taxonomy" id="1766165"/>
    <lineage>
        <taxon>Bacteria</taxon>
        <taxon>Pseudomonadati</taxon>
        <taxon>Pseudomonadota</taxon>
        <taxon>Alphaproteobacteria</taxon>
        <taxon>Rhodospirillales</taxon>
        <taxon>Rhodospirillaceae</taxon>
        <taxon>Marinibaculum</taxon>
    </lineage>
</organism>
<dbReference type="Gene3D" id="3.30.300.30">
    <property type="match status" value="1"/>
</dbReference>
<sequence>MTVRSDAAPPPSWWRGPAALTRVVGDLVAGEFARLRPGSAPQLPPHPWTPELAIGEDGLGADSLDLLGLASALAELLEMRRSGIEDYLLMHRRFGDWQQIAAAALERFDSVVTFRTSGSTGAGTSCSHDLAALEAEAAFLATLLGGRRRLLTAVPAHHIYGFIFTVLLPRHLGIEVPVVDLRGRSPAALGAVLQPGDLVVAHPAWWSVVLQVAPGLPAGVAGTSSTAPCPPELAIGLQALGLERLVEVFGSSETSGLGWRDDPDDGFAPFPWWRFEDGIAERAGAAGPCRHDLPDRLAWHDGRFLPQGRRDHVVQVGGINVSPARVRERLLAHPDIADCAVRLMRPEEGQRLKAFIVPATGAAPEVELRRSLTAWIQGNLPVAERPRALSFGPVLPTGATGKAADWPVHAA</sequence>
<dbReference type="PANTHER" id="PTHR43352:SF1">
    <property type="entry name" value="ANTHRANILATE--COA LIGASE"/>
    <property type="match status" value="1"/>
</dbReference>
<evidence type="ECO:0000259" key="2">
    <source>
        <dbReference type="Pfam" id="PF00501"/>
    </source>
</evidence>
<dbReference type="Pfam" id="PF00501">
    <property type="entry name" value="AMP-binding"/>
    <property type="match status" value="1"/>
</dbReference>
<accession>A0ABV7KWX8</accession>
<reference evidence="5" key="1">
    <citation type="journal article" date="2019" name="Int. J. Syst. Evol. Microbiol.">
        <title>The Global Catalogue of Microorganisms (GCM) 10K type strain sequencing project: providing services to taxonomists for standard genome sequencing and annotation.</title>
        <authorList>
            <consortium name="The Broad Institute Genomics Platform"/>
            <consortium name="The Broad Institute Genome Sequencing Center for Infectious Disease"/>
            <person name="Wu L."/>
            <person name="Ma J."/>
        </authorList>
    </citation>
    <scope>NUCLEOTIDE SEQUENCE [LARGE SCALE GENOMIC DNA]</scope>
    <source>
        <strain evidence="5">KCTC 42964</strain>
    </source>
</reference>
<dbReference type="SUPFAM" id="SSF56801">
    <property type="entry name" value="Acetyl-CoA synthetase-like"/>
    <property type="match status" value="1"/>
</dbReference>
<gene>
    <name evidence="4" type="ORF">ACFOGJ_06175</name>
</gene>
<keyword evidence="5" id="KW-1185">Reference proteome</keyword>
<dbReference type="RefSeq" id="WP_379898940.1">
    <property type="nucleotide sequence ID" value="NZ_JBHRTR010000016.1"/>
</dbReference>
<evidence type="ECO:0000313" key="4">
    <source>
        <dbReference type="EMBL" id="MFC3226805.1"/>
    </source>
</evidence>